<evidence type="ECO:0000256" key="1">
    <source>
        <dbReference type="SAM" id="MobiDB-lite"/>
    </source>
</evidence>
<organism evidence="2 3">
    <name type="scientific">Planoprotostelium fungivorum</name>
    <dbReference type="NCBI Taxonomy" id="1890364"/>
    <lineage>
        <taxon>Eukaryota</taxon>
        <taxon>Amoebozoa</taxon>
        <taxon>Evosea</taxon>
        <taxon>Variosea</taxon>
        <taxon>Cavosteliida</taxon>
        <taxon>Cavosteliaceae</taxon>
        <taxon>Planoprotostelium</taxon>
    </lineage>
</organism>
<dbReference type="InterPro" id="IPR036770">
    <property type="entry name" value="Ankyrin_rpt-contain_sf"/>
</dbReference>
<dbReference type="InParanoid" id="A0A2P6NAG1"/>
<dbReference type="AlphaFoldDB" id="A0A2P6NAG1"/>
<name>A0A2P6NAG1_9EUKA</name>
<feature type="compositionally biased region" description="Basic and acidic residues" evidence="1">
    <location>
        <begin position="1"/>
        <end position="15"/>
    </location>
</feature>
<dbReference type="EMBL" id="MDYQ01000134">
    <property type="protein sequence ID" value="PRP80944.1"/>
    <property type="molecule type" value="Genomic_DNA"/>
</dbReference>
<accession>A0A2P6NAG1</accession>
<evidence type="ECO:0000313" key="3">
    <source>
        <dbReference type="Proteomes" id="UP000241769"/>
    </source>
</evidence>
<protein>
    <recommendedName>
        <fullName evidence="4">Ankyrin repeat protein</fullName>
    </recommendedName>
</protein>
<gene>
    <name evidence="2" type="ORF">PROFUN_11273</name>
</gene>
<dbReference type="Proteomes" id="UP000241769">
    <property type="component" value="Unassembled WGS sequence"/>
</dbReference>
<feature type="region of interest" description="Disordered" evidence="1">
    <location>
        <begin position="1"/>
        <end position="45"/>
    </location>
</feature>
<keyword evidence="3" id="KW-1185">Reference proteome</keyword>
<dbReference type="SUPFAM" id="SSF48403">
    <property type="entry name" value="Ankyrin repeat"/>
    <property type="match status" value="1"/>
</dbReference>
<proteinExistence type="predicted"/>
<evidence type="ECO:0000313" key="2">
    <source>
        <dbReference type="EMBL" id="PRP80944.1"/>
    </source>
</evidence>
<reference evidence="2 3" key="1">
    <citation type="journal article" date="2018" name="Genome Biol. Evol.">
        <title>Multiple Roots of Fruiting Body Formation in Amoebozoa.</title>
        <authorList>
            <person name="Hillmann F."/>
            <person name="Forbes G."/>
            <person name="Novohradska S."/>
            <person name="Ferling I."/>
            <person name="Riege K."/>
            <person name="Groth M."/>
            <person name="Westermann M."/>
            <person name="Marz M."/>
            <person name="Spaller T."/>
            <person name="Winckler T."/>
            <person name="Schaap P."/>
            <person name="Glockner G."/>
        </authorList>
    </citation>
    <scope>NUCLEOTIDE SEQUENCE [LARGE SCALE GENOMIC DNA]</scope>
    <source>
        <strain evidence="2 3">Jena</strain>
    </source>
</reference>
<evidence type="ECO:0008006" key="4">
    <source>
        <dbReference type="Google" id="ProtNLM"/>
    </source>
</evidence>
<dbReference type="Gene3D" id="1.25.40.20">
    <property type="entry name" value="Ankyrin repeat-containing domain"/>
    <property type="match status" value="1"/>
</dbReference>
<sequence>MVTQRIEKYNQRVPREIASQSAQSCPDTRHRSSSEHTSSLFQPAERRQMTNGHLTSYDITRDILHVVLNKDVEPWIRQSRNYYYSTCLAPNPQSHDTRRKQFTILRKTCKVWKDIGETSHLSYSLLNLPVDGFTDWLTDHDLYLAVTRCKVDSLRFLLGRTDLDRLDPYLGEPFSFALDELLWRRLRSSHVCSEKNDDATKRAARNNHTEIVRLLLFDPRVDVSAKKNDLIAMASNADHTEVVRMITSDLRVDPTIRANQAIVRASSADQTELVQLMG</sequence>
<comment type="caution">
    <text evidence="2">The sequence shown here is derived from an EMBL/GenBank/DDBJ whole genome shotgun (WGS) entry which is preliminary data.</text>
</comment>